<sequence length="341" mass="35747">MIDYKTEASRGVRQAIPNSSAAAAAHLLSLCPLLQGLAVVNYAFDVVAQDLPREDRKKKAYVLKVAADRWKKLRPGDAARVKCVKKATKFLQAAGLRAVLGWGDTAQLAAELQALEMDDGVEGIQQAPFWKAVLHALDKQQRNKLTERARALARAKFEAAATADNPDAAVAAARAVPVVAAPELRGALFDAVQCGYRKLASLRAAGDRAVAQSGVDQRQQPQQPLPGQQPSSGAQSAQLVSLRRELEEAQAQLAEAQTAAAADARKAAAAAAEVAQLQGLLEQKKAECAEEAAARTVAEAGQAAAAAKAAEAQALLEAEQEARAAAEVGWLGTGAAQDREG</sequence>
<dbReference type="EMBL" id="JADXDR010000148">
    <property type="protein sequence ID" value="KAI7837609.1"/>
    <property type="molecule type" value="Genomic_DNA"/>
</dbReference>
<protein>
    <submittedName>
        <fullName evidence="2">Uncharacterized protein</fullName>
    </submittedName>
</protein>
<feature type="region of interest" description="Disordered" evidence="1">
    <location>
        <begin position="210"/>
        <end position="241"/>
    </location>
</feature>
<dbReference type="Proteomes" id="UP001205105">
    <property type="component" value="Unassembled WGS sequence"/>
</dbReference>
<keyword evidence="3" id="KW-1185">Reference proteome</keyword>
<dbReference type="AlphaFoldDB" id="A0AAD5DJQ5"/>
<evidence type="ECO:0000313" key="3">
    <source>
        <dbReference type="Proteomes" id="UP001205105"/>
    </source>
</evidence>
<organism evidence="2 3">
    <name type="scientific">Chlorella ohadii</name>
    <dbReference type="NCBI Taxonomy" id="2649997"/>
    <lineage>
        <taxon>Eukaryota</taxon>
        <taxon>Viridiplantae</taxon>
        <taxon>Chlorophyta</taxon>
        <taxon>core chlorophytes</taxon>
        <taxon>Trebouxiophyceae</taxon>
        <taxon>Chlorellales</taxon>
        <taxon>Chlorellaceae</taxon>
        <taxon>Chlorella clade</taxon>
        <taxon>Chlorella</taxon>
    </lineage>
</organism>
<proteinExistence type="predicted"/>
<gene>
    <name evidence="2" type="ORF">COHA_008621</name>
</gene>
<reference evidence="2" key="1">
    <citation type="submission" date="2020-11" db="EMBL/GenBank/DDBJ databases">
        <title>Chlorella ohadii genome sequencing and assembly.</title>
        <authorList>
            <person name="Murik O."/>
            <person name="Treves H."/>
            <person name="Kedem I."/>
            <person name="Shotland Y."/>
            <person name="Kaplan A."/>
        </authorList>
    </citation>
    <scope>NUCLEOTIDE SEQUENCE</scope>
    <source>
        <strain evidence="2">1</strain>
    </source>
</reference>
<comment type="caution">
    <text evidence="2">The sequence shown here is derived from an EMBL/GenBank/DDBJ whole genome shotgun (WGS) entry which is preliminary data.</text>
</comment>
<evidence type="ECO:0000313" key="2">
    <source>
        <dbReference type="EMBL" id="KAI7837609.1"/>
    </source>
</evidence>
<evidence type="ECO:0000256" key="1">
    <source>
        <dbReference type="SAM" id="MobiDB-lite"/>
    </source>
</evidence>
<accession>A0AAD5DJQ5</accession>
<feature type="compositionally biased region" description="Low complexity" evidence="1">
    <location>
        <begin position="219"/>
        <end position="239"/>
    </location>
</feature>
<name>A0AAD5DJQ5_9CHLO</name>